<dbReference type="Proteomes" id="UP001054252">
    <property type="component" value="Unassembled WGS sequence"/>
</dbReference>
<organism evidence="1 2">
    <name type="scientific">Rubroshorea leprosula</name>
    <dbReference type="NCBI Taxonomy" id="152421"/>
    <lineage>
        <taxon>Eukaryota</taxon>
        <taxon>Viridiplantae</taxon>
        <taxon>Streptophyta</taxon>
        <taxon>Embryophyta</taxon>
        <taxon>Tracheophyta</taxon>
        <taxon>Spermatophyta</taxon>
        <taxon>Magnoliopsida</taxon>
        <taxon>eudicotyledons</taxon>
        <taxon>Gunneridae</taxon>
        <taxon>Pentapetalae</taxon>
        <taxon>rosids</taxon>
        <taxon>malvids</taxon>
        <taxon>Malvales</taxon>
        <taxon>Dipterocarpaceae</taxon>
        <taxon>Rubroshorea</taxon>
    </lineage>
</organism>
<gene>
    <name evidence="1" type="ORF">SLEP1_g12546</name>
</gene>
<sequence length="66" mass="7655">MAAGNMRREVFFTHLDTFLNMLCKNLINRLMLLSFSSSSHSSTIIFHDKERFVNCRRYPSAAEPSN</sequence>
<dbReference type="AlphaFoldDB" id="A0AAV5IKU6"/>
<accession>A0AAV5IKU6</accession>
<evidence type="ECO:0000313" key="1">
    <source>
        <dbReference type="EMBL" id="GKU99747.1"/>
    </source>
</evidence>
<keyword evidence="2" id="KW-1185">Reference proteome</keyword>
<reference evidence="1 2" key="1">
    <citation type="journal article" date="2021" name="Commun. Biol.">
        <title>The genome of Shorea leprosula (Dipterocarpaceae) highlights the ecological relevance of drought in aseasonal tropical rainforests.</title>
        <authorList>
            <person name="Ng K.K.S."/>
            <person name="Kobayashi M.J."/>
            <person name="Fawcett J.A."/>
            <person name="Hatakeyama M."/>
            <person name="Paape T."/>
            <person name="Ng C.H."/>
            <person name="Ang C.C."/>
            <person name="Tnah L.H."/>
            <person name="Lee C.T."/>
            <person name="Nishiyama T."/>
            <person name="Sese J."/>
            <person name="O'Brien M.J."/>
            <person name="Copetti D."/>
            <person name="Mohd Noor M.I."/>
            <person name="Ong R.C."/>
            <person name="Putra M."/>
            <person name="Sireger I.Z."/>
            <person name="Indrioko S."/>
            <person name="Kosugi Y."/>
            <person name="Izuno A."/>
            <person name="Isagi Y."/>
            <person name="Lee S.L."/>
            <person name="Shimizu K.K."/>
        </authorList>
    </citation>
    <scope>NUCLEOTIDE SEQUENCE [LARGE SCALE GENOMIC DNA]</scope>
    <source>
        <strain evidence="1">214</strain>
    </source>
</reference>
<name>A0AAV5IKU6_9ROSI</name>
<proteinExistence type="predicted"/>
<protein>
    <submittedName>
        <fullName evidence="1">Uncharacterized protein</fullName>
    </submittedName>
</protein>
<dbReference type="EMBL" id="BPVZ01000014">
    <property type="protein sequence ID" value="GKU99747.1"/>
    <property type="molecule type" value="Genomic_DNA"/>
</dbReference>
<comment type="caution">
    <text evidence="1">The sequence shown here is derived from an EMBL/GenBank/DDBJ whole genome shotgun (WGS) entry which is preliminary data.</text>
</comment>
<evidence type="ECO:0000313" key="2">
    <source>
        <dbReference type="Proteomes" id="UP001054252"/>
    </source>
</evidence>